<dbReference type="STRING" id="574349.SAMN05443545_10361"/>
<keyword evidence="1" id="KW-0812">Transmembrane</keyword>
<evidence type="ECO:0000313" key="3">
    <source>
        <dbReference type="Proteomes" id="UP000198500"/>
    </source>
</evidence>
<feature type="transmembrane region" description="Helical" evidence="1">
    <location>
        <begin position="31"/>
        <end position="50"/>
    </location>
</feature>
<feature type="transmembrane region" description="Helical" evidence="1">
    <location>
        <begin position="247"/>
        <end position="268"/>
    </location>
</feature>
<feature type="transmembrane region" description="Helical" evidence="1">
    <location>
        <begin position="373"/>
        <end position="391"/>
    </location>
</feature>
<name>A0A1H2X0G3_9GAMM</name>
<feature type="transmembrane region" description="Helical" evidence="1">
    <location>
        <begin position="310"/>
        <end position="333"/>
    </location>
</feature>
<organism evidence="2 3">
    <name type="scientific">Aidingimonas halophila</name>
    <dbReference type="NCBI Taxonomy" id="574349"/>
    <lineage>
        <taxon>Bacteria</taxon>
        <taxon>Pseudomonadati</taxon>
        <taxon>Pseudomonadota</taxon>
        <taxon>Gammaproteobacteria</taxon>
        <taxon>Oceanospirillales</taxon>
        <taxon>Halomonadaceae</taxon>
        <taxon>Aidingimonas</taxon>
    </lineage>
</organism>
<dbReference type="Pfam" id="PF05940">
    <property type="entry name" value="NnrS"/>
    <property type="match status" value="1"/>
</dbReference>
<feature type="transmembrane region" description="Helical" evidence="1">
    <location>
        <begin position="123"/>
        <end position="143"/>
    </location>
</feature>
<protein>
    <submittedName>
        <fullName evidence="2">Uncharacterized protein involved in response to NO</fullName>
    </submittedName>
</protein>
<feature type="transmembrane region" description="Helical" evidence="1">
    <location>
        <begin position="222"/>
        <end position="241"/>
    </location>
</feature>
<dbReference type="InterPro" id="IPR010266">
    <property type="entry name" value="NnrS"/>
</dbReference>
<reference evidence="2 3" key="1">
    <citation type="submission" date="2016-10" db="EMBL/GenBank/DDBJ databases">
        <authorList>
            <person name="de Groot N.N."/>
        </authorList>
    </citation>
    <scope>NUCLEOTIDE SEQUENCE [LARGE SCALE GENOMIC DNA]</scope>
    <source>
        <strain evidence="2 3">DSM 19219</strain>
    </source>
</reference>
<keyword evidence="1" id="KW-1133">Transmembrane helix</keyword>
<sequence>MTSGFEPATGGTKRRSLVQAMPLWRLAFRPFFLLGAIFSLVAMLLWGGFWHGEMLLSPYGGMLWWHQHEMLFGFGAAIVVGFLLTAVQNWTGRPGLSGGSLFALVLLWLMGRLLLAVPPDASAVWLALLDIAFLPAAAAILALSVIRVRQWRNLIFLPMLLLLSAANGLMHWGAIQFDGQAVREGAHIAILLMTLLMVVLGGRVIPFFTARRLGIAQPTPRPWLETIAVGSVTLLVILLWFDVLVALPGPPMAIVALAAAIANAWRLCRWKGLYCLKEPLLWGLHASYAFVCLGLAMWGAASLGLLDASLALHAIAVGGMGTMMLAMMARVSLGHTGRAIRTLPGIGVALGMLLLAAVLRALLPVIWPQLLPWTLSMSVLCWVLAFTLFVWRYARLLATPRADGQAG</sequence>
<evidence type="ECO:0000313" key="2">
    <source>
        <dbReference type="EMBL" id="SDW86004.1"/>
    </source>
</evidence>
<accession>A0A1H2X0G3</accession>
<feature type="transmembrane region" description="Helical" evidence="1">
    <location>
        <begin position="186"/>
        <end position="210"/>
    </location>
</feature>
<dbReference type="AlphaFoldDB" id="A0A1H2X0G3"/>
<dbReference type="Proteomes" id="UP000198500">
    <property type="component" value="Unassembled WGS sequence"/>
</dbReference>
<dbReference type="EMBL" id="FNNI01000003">
    <property type="protein sequence ID" value="SDW86004.1"/>
    <property type="molecule type" value="Genomic_DNA"/>
</dbReference>
<proteinExistence type="predicted"/>
<feature type="transmembrane region" description="Helical" evidence="1">
    <location>
        <begin position="345"/>
        <end position="367"/>
    </location>
</feature>
<feature type="transmembrane region" description="Helical" evidence="1">
    <location>
        <begin position="155"/>
        <end position="174"/>
    </location>
</feature>
<dbReference type="RefSeq" id="WP_092568660.1">
    <property type="nucleotide sequence ID" value="NZ_BMXH01000004.1"/>
</dbReference>
<dbReference type="OrthoDB" id="9770040at2"/>
<feature type="transmembrane region" description="Helical" evidence="1">
    <location>
        <begin position="99"/>
        <end position="117"/>
    </location>
</feature>
<keyword evidence="1" id="KW-0472">Membrane</keyword>
<evidence type="ECO:0000256" key="1">
    <source>
        <dbReference type="SAM" id="Phobius"/>
    </source>
</evidence>
<gene>
    <name evidence="2" type="ORF">SAMN05443545_10361</name>
</gene>
<feature type="transmembrane region" description="Helical" evidence="1">
    <location>
        <begin position="280"/>
        <end position="298"/>
    </location>
</feature>
<feature type="transmembrane region" description="Helical" evidence="1">
    <location>
        <begin position="70"/>
        <end position="87"/>
    </location>
</feature>
<keyword evidence="3" id="KW-1185">Reference proteome</keyword>